<dbReference type="SUPFAM" id="SSF53067">
    <property type="entry name" value="Actin-like ATPase domain"/>
    <property type="match status" value="2"/>
</dbReference>
<feature type="non-terminal residue" evidence="4">
    <location>
        <position position="265"/>
    </location>
</feature>
<dbReference type="PANTHER" id="PTHR43435">
    <property type="entry name" value="RIBULOKINASE"/>
    <property type="match status" value="1"/>
</dbReference>
<comment type="caution">
    <text evidence="4">The sequence shown here is derived from an EMBL/GenBank/DDBJ whole genome shotgun (WGS) entry which is preliminary data.</text>
</comment>
<dbReference type="GO" id="GO:0005737">
    <property type="term" value="C:cytoplasm"/>
    <property type="evidence" value="ECO:0007669"/>
    <property type="project" value="TreeGrafter"/>
</dbReference>
<evidence type="ECO:0000256" key="2">
    <source>
        <dbReference type="ARBA" id="ARBA00022777"/>
    </source>
</evidence>
<dbReference type="EMBL" id="BARS01027396">
    <property type="protein sequence ID" value="GAG11469.1"/>
    <property type="molecule type" value="Genomic_DNA"/>
</dbReference>
<protein>
    <recommendedName>
        <fullName evidence="3">Carbohydrate kinase FGGY C-terminal domain-containing protein</fullName>
    </recommendedName>
</protein>
<evidence type="ECO:0000259" key="3">
    <source>
        <dbReference type="Pfam" id="PF02782"/>
    </source>
</evidence>
<evidence type="ECO:0000256" key="1">
    <source>
        <dbReference type="ARBA" id="ARBA00022679"/>
    </source>
</evidence>
<proteinExistence type="predicted"/>
<feature type="domain" description="Carbohydrate kinase FGGY C-terminal" evidence="3">
    <location>
        <begin position="188"/>
        <end position="243"/>
    </location>
</feature>
<sequence>KKGIPLSMREEYRNNPHSWVKLWKHHATQPEADRINEVARQRKEDFLARYGDKISSEWFFPKSLQILNEAPEIYEAADRLIEGTDWIVLQLTGKEMRSSCTAGYKAIWDPDIGFPSPNFFKAVDPRFERVVEEKLSQKIYPLGSRAGGLTSYMAKLTGLREGTAVAVGNVDAHVSVPAATVTEAGKMVMIMGTSICHMMVDKNFHLIPGVCGIVKDGILPGYYGYEAGQSAVGDIFSWFIKNSVPLSYEKEAERKIWTFINFWKK</sequence>
<feature type="non-terminal residue" evidence="4">
    <location>
        <position position="1"/>
    </location>
</feature>
<dbReference type="GO" id="GO:0019321">
    <property type="term" value="P:pentose metabolic process"/>
    <property type="evidence" value="ECO:0007669"/>
    <property type="project" value="TreeGrafter"/>
</dbReference>
<gene>
    <name evidence="4" type="ORF">S01H1_43042</name>
</gene>
<dbReference type="InterPro" id="IPR043129">
    <property type="entry name" value="ATPase_NBD"/>
</dbReference>
<evidence type="ECO:0000313" key="4">
    <source>
        <dbReference type="EMBL" id="GAG11469.1"/>
    </source>
</evidence>
<dbReference type="Gene3D" id="3.30.420.40">
    <property type="match status" value="2"/>
</dbReference>
<dbReference type="GO" id="GO:0019150">
    <property type="term" value="F:D-ribulokinase activity"/>
    <property type="evidence" value="ECO:0007669"/>
    <property type="project" value="TreeGrafter"/>
</dbReference>
<reference evidence="4" key="1">
    <citation type="journal article" date="2014" name="Front. Microbiol.">
        <title>High frequency of phylogenetically diverse reductive dehalogenase-homologous genes in deep subseafloor sedimentary metagenomes.</title>
        <authorList>
            <person name="Kawai M."/>
            <person name="Futagami T."/>
            <person name="Toyoda A."/>
            <person name="Takaki Y."/>
            <person name="Nishi S."/>
            <person name="Hori S."/>
            <person name="Arai W."/>
            <person name="Tsubouchi T."/>
            <person name="Morono Y."/>
            <person name="Uchiyama I."/>
            <person name="Ito T."/>
            <person name="Fujiyama A."/>
            <person name="Inagaki F."/>
            <person name="Takami H."/>
        </authorList>
    </citation>
    <scope>NUCLEOTIDE SEQUENCE</scope>
    <source>
        <strain evidence="4">Expedition CK06-06</strain>
    </source>
</reference>
<keyword evidence="2" id="KW-0418">Kinase</keyword>
<dbReference type="InterPro" id="IPR018485">
    <property type="entry name" value="FGGY_C"/>
</dbReference>
<dbReference type="Pfam" id="PF02782">
    <property type="entry name" value="FGGY_C"/>
    <property type="match status" value="1"/>
</dbReference>
<name>X0V063_9ZZZZ</name>
<dbReference type="AlphaFoldDB" id="X0V063"/>
<keyword evidence="1" id="KW-0808">Transferase</keyword>
<dbReference type="PANTHER" id="PTHR43435:SF4">
    <property type="entry name" value="FGGY CARBOHYDRATE KINASE DOMAIN-CONTAINING PROTEIN"/>
    <property type="match status" value="1"/>
</dbReference>
<accession>X0V063</accession>
<organism evidence="4">
    <name type="scientific">marine sediment metagenome</name>
    <dbReference type="NCBI Taxonomy" id="412755"/>
    <lineage>
        <taxon>unclassified sequences</taxon>
        <taxon>metagenomes</taxon>
        <taxon>ecological metagenomes</taxon>
    </lineage>
</organism>